<keyword evidence="1" id="KW-0472">Membrane</keyword>
<dbReference type="GO" id="GO:0004888">
    <property type="term" value="F:transmembrane signaling receptor activity"/>
    <property type="evidence" value="ECO:0007669"/>
    <property type="project" value="InterPro"/>
</dbReference>
<keyword evidence="1" id="KW-1133">Transmembrane helix</keyword>
<name>A0A7R9D7I9_TIMPO</name>
<dbReference type="PANTHER" id="PTHR18945">
    <property type="entry name" value="NEUROTRANSMITTER GATED ION CHANNEL"/>
    <property type="match status" value="1"/>
</dbReference>
<dbReference type="Gene3D" id="1.20.58.390">
    <property type="entry name" value="Neurotransmitter-gated ion-channel transmembrane domain"/>
    <property type="match status" value="1"/>
</dbReference>
<proteinExistence type="predicted"/>
<dbReference type="SUPFAM" id="SSF90112">
    <property type="entry name" value="Neurotransmitter-gated ion-channel transmembrane pore"/>
    <property type="match status" value="1"/>
</dbReference>
<dbReference type="InterPro" id="IPR006029">
    <property type="entry name" value="Neurotrans-gated_channel_TM"/>
</dbReference>
<feature type="domain" description="Neurotransmitter-gated ion-channel transmembrane" evidence="2">
    <location>
        <begin position="209"/>
        <end position="271"/>
    </location>
</feature>
<sequence length="311" mass="35124">MTWRDISVMGNYSCLKVELIFTRDRSFYFTTVFIPGIILVTSSFITFWLEWNAVPARVMIVRWLGVTLDAKWSWDPHLRSAVGSAGGVMLKLSSSLAPGKSDGLRPQDQTFSALCDVHPALFRSGIFLSPYNHIRSVYHRFLRLILGAPPRVPNPVLLTMSGLPALDSRIRGLAERFFRRAQASSNMIVRGIGDYEAPGHPYHRIREGIGVTTMLNFFTTSNGFRSTLPVVSNLTAMNVWDGVCMCFIYASLLEFVCVNYVGRKRPLHNVVYRPGENPVTQWSRLLRVIVPLSDLAKVNIHVVLTYNRKDT</sequence>
<gene>
    <name evidence="3" type="ORF">TPSB3V08_LOCUS6873</name>
</gene>
<dbReference type="InterPro" id="IPR006201">
    <property type="entry name" value="Neur_channel"/>
</dbReference>
<dbReference type="InterPro" id="IPR036719">
    <property type="entry name" value="Neuro-gated_channel_TM_sf"/>
</dbReference>
<dbReference type="Pfam" id="PF02932">
    <property type="entry name" value="Neur_chan_memb"/>
    <property type="match status" value="1"/>
</dbReference>
<evidence type="ECO:0000256" key="1">
    <source>
        <dbReference type="SAM" id="Phobius"/>
    </source>
</evidence>
<protein>
    <recommendedName>
        <fullName evidence="2">Neurotransmitter-gated ion-channel transmembrane domain-containing protein</fullName>
    </recommendedName>
</protein>
<dbReference type="InterPro" id="IPR038050">
    <property type="entry name" value="Neuro_actylchol_rec"/>
</dbReference>
<dbReference type="EMBL" id="OD004199">
    <property type="protein sequence ID" value="CAD7409509.1"/>
    <property type="molecule type" value="Genomic_DNA"/>
</dbReference>
<dbReference type="GO" id="GO:0005216">
    <property type="term" value="F:monoatomic ion channel activity"/>
    <property type="evidence" value="ECO:0007669"/>
    <property type="project" value="InterPro"/>
</dbReference>
<reference evidence="3" key="1">
    <citation type="submission" date="2020-11" db="EMBL/GenBank/DDBJ databases">
        <authorList>
            <person name="Tran Van P."/>
        </authorList>
    </citation>
    <scope>NUCLEOTIDE SEQUENCE</scope>
</reference>
<keyword evidence="1" id="KW-0812">Transmembrane</keyword>
<feature type="transmembrane region" description="Helical" evidence="1">
    <location>
        <begin position="27"/>
        <end position="49"/>
    </location>
</feature>
<evidence type="ECO:0000259" key="2">
    <source>
        <dbReference type="Pfam" id="PF02932"/>
    </source>
</evidence>
<accession>A0A7R9D7I9</accession>
<dbReference type="AlphaFoldDB" id="A0A7R9D7I9"/>
<dbReference type="GO" id="GO:0016020">
    <property type="term" value="C:membrane"/>
    <property type="evidence" value="ECO:0007669"/>
    <property type="project" value="InterPro"/>
</dbReference>
<organism evidence="3">
    <name type="scientific">Timema poppense</name>
    <name type="common">Walking stick</name>
    <dbReference type="NCBI Taxonomy" id="170557"/>
    <lineage>
        <taxon>Eukaryota</taxon>
        <taxon>Metazoa</taxon>
        <taxon>Ecdysozoa</taxon>
        <taxon>Arthropoda</taxon>
        <taxon>Hexapoda</taxon>
        <taxon>Insecta</taxon>
        <taxon>Pterygota</taxon>
        <taxon>Neoptera</taxon>
        <taxon>Polyneoptera</taxon>
        <taxon>Phasmatodea</taxon>
        <taxon>Timematodea</taxon>
        <taxon>Timematoidea</taxon>
        <taxon>Timematidae</taxon>
        <taxon>Timema</taxon>
    </lineage>
</organism>
<evidence type="ECO:0000313" key="3">
    <source>
        <dbReference type="EMBL" id="CAD7409509.1"/>
    </source>
</evidence>
<dbReference type="Gene3D" id="6.10.250.2810">
    <property type="match status" value="1"/>
</dbReference>